<proteinExistence type="predicted"/>
<keyword evidence="1" id="KW-1133">Transmembrane helix</keyword>
<evidence type="ECO:0000313" key="2">
    <source>
        <dbReference type="EMBL" id="MCW6511287.1"/>
    </source>
</evidence>
<keyword evidence="1" id="KW-0472">Membrane</keyword>
<organism evidence="2 3">
    <name type="scientific">Lichenifustis flavocetrariae</name>
    <dbReference type="NCBI Taxonomy" id="2949735"/>
    <lineage>
        <taxon>Bacteria</taxon>
        <taxon>Pseudomonadati</taxon>
        <taxon>Pseudomonadota</taxon>
        <taxon>Alphaproteobacteria</taxon>
        <taxon>Hyphomicrobiales</taxon>
        <taxon>Lichenihabitantaceae</taxon>
        <taxon>Lichenifustis</taxon>
    </lineage>
</organism>
<accession>A0AA41Z1J1</accession>
<protein>
    <submittedName>
        <fullName evidence="2">Uncharacterized protein</fullName>
    </submittedName>
</protein>
<keyword evidence="3" id="KW-1185">Reference proteome</keyword>
<feature type="non-terminal residue" evidence="2">
    <location>
        <position position="1"/>
    </location>
</feature>
<dbReference type="RefSeq" id="WP_282587666.1">
    <property type="nucleotide sequence ID" value="NZ_JAMOIM010000024.1"/>
</dbReference>
<feature type="transmembrane region" description="Helical" evidence="1">
    <location>
        <begin position="22"/>
        <end position="41"/>
    </location>
</feature>
<gene>
    <name evidence="2" type="ORF">M8523_25190</name>
</gene>
<name>A0AA41Z1J1_9HYPH</name>
<dbReference type="EMBL" id="JAMOIM010000024">
    <property type="protein sequence ID" value="MCW6511287.1"/>
    <property type="molecule type" value="Genomic_DNA"/>
</dbReference>
<sequence>PAPTPFRSFSRPSAPDQPPNGLGNYIIVIATFGVLGFLNGAKRKDVRLNNISNQPYSLQSKPATAALFDKTLA</sequence>
<dbReference type="AlphaFoldDB" id="A0AA41Z1J1"/>
<evidence type="ECO:0000313" key="3">
    <source>
        <dbReference type="Proteomes" id="UP001165667"/>
    </source>
</evidence>
<keyword evidence="1" id="KW-0812">Transmembrane</keyword>
<evidence type="ECO:0000256" key="1">
    <source>
        <dbReference type="SAM" id="Phobius"/>
    </source>
</evidence>
<comment type="caution">
    <text evidence="2">The sequence shown here is derived from an EMBL/GenBank/DDBJ whole genome shotgun (WGS) entry which is preliminary data.</text>
</comment>
<reference evidence="2" key="1">
    <citation type="submission" date="2022-05" db="EMBL/GenBank/DDBJ databases">
        <authorList>
            <person name="Pankratov T."/>
        </authorList>
    </citation>
    <scope>NUCLEOTIDE SEQUENCE</scope>
    <source>
        <strain evidence="2">BP6-180914</strain>
    </source>
</reference>
<dbReference type="Proteomes" id="UP001165667">
    <property type="component" value="Unassembled WGS sequence"/>
</dbReference>